<evidence type="ECO:0000313" key="2">
    <source>
        <dbReference type="EMBL" id="AQQ10438.1"/>
    </source>
</evidence>
<feature type="transmembrane region" description="Helical" evidence="1">
    <location>
        <begin position="138"/>
        <end position="156"/>
    </location>
</feature>
<keyword evidence="1" id="KW-0472">Membrane</keyword>
<protein>
    <submittedName>
        <fullName evidence="2">Uncharacterized protein</fullName>
    </submittedName>
</protein>
<name>A0A1Q2HSL8_9BACT</name>
<keyword evidence="1" id="KW-0812">Transmembrane</keyword>
<dbReference type="RefSeq" id="WP_077541646.1">
    <property type="nucleotide sequence ID" value="NZ_CP019633.1"/>
</dbReference>
<evidence type="ECO:0000256" key="1">
    <source>
        <dbReference type="SAM" id="Phobius"/>
    </source>
</evidence>
<gene>
    <name evidence="2" type="ORF">L21SP3_02270</name>
</gene>
<dbReference type="AlphaFoldDB" id="A0A1Q2HSL8"/>
<dbReference type="EMBL" id="CP019633">
    <property type="protein sequence ID" value="AQQ10438.1"/>
    <property type="molecule type" value="Genomic_DNA"/>
</dbReference>
<keyword evidence="1" id="KW-1133">Transmembrane helix</keyword>
<dbReference type="STRING" id="1940790.L21SP3_02270"/>
<keyword evidence="3" id="KW-1185">Reference proteome</keyword>
<feature type="transmembrane region" description="Helical" evidence="1">
    <location>
        <begin position="20"/>
        <end position="40"/>
    </location>
</feature>
<dbReference type="KEGG" id="pbu:L21SP3_02270"/>
<evidence type="ECO:0000313" key="3">
    <source>
        <dbReference type="Proteomes" id="UP000188273"/>
    </source>
</evidence>
<organism evidence="2 3">
    <name type="scientific">Sedimentisphaera cyanobacteriorum</name>
    <dbReference type="NCBI Taxonomy" id="1940790"/>
    <lineage>
        <taxon>Bacteria</taxon>
        <taxon>Pseudomonadati</taxon>
        <taxon>Planctomycetota</taxon>
        <taxon>Phycisphaerae</taxon>
        <taxon>Sedimentisphaerales</taxon>
        <taxon>Sedimentisphaeraceae</taxon>
        <taxon>Sedimentisphaera</taxon>
    </lineage>
</organism>
<accession>A0A1Q2HSL8</accession>
<dbReference type="Proteomes" id="UP000188273">
    <property type="component" value="Chromosome"/>
</dbReference>
<feature type="transmembrane region" description="Helical" evidence="1">
    <location>
        <begin position="184"/>
        <end position="215"/>
    </location>
</feature>
<sequence>MKKKLTELLEEANKGERVLMLLISLFFLFLIFIPQLFSILNNADKHSKYENMIRDAAAEILPEFKNAKVVNLHFETFIFFKSPKNYLYFDNGKNSGVLCVCGSEKSIKLEAQIKDGLNMKCVPLKELSKNPDKASLNFGNRIFAILVWSFLSWLILYRPFSPINDLQKFLVKIHKYYVPPKQTFLFPGLTLLSFFVCCVLLVLGRFFALLLLILLSM</sequence>
<reference evidence="3" key="1">
    <citation type="submission" date="2017-02" db="EMBL/GenBank/DDBJ databases">
        <title>Comparative genomics and description of representatives of a novel lineage of planctomycetes thriving in anoxic sediments.</title>
        <authorList>
            <person name="Spring S."/>
            <person name="Bunk B."/>
            <person name="Sproer C."/>
            <person name="Klenk H.-P."/>
        </authorList>
    </citation>
    <scope>NUCLEOTIDE SEQUENCE [LARGE SCALE GENOMIC DNA]</scope>
    <source>
        <strain evidence="3">L21-RPul-D3</strain>
    </source>
</reference>
<proteinExistence type="predicted"/>